<comment type="function">
    <text evidence="9">Prenyltransferase that catalyzes the transfer of the geranylgeranyl moiety of geranylgeranyl diphosphate (GGPP) to the C3 hydroxyl of sn-glycerol-1-phosphate (G1P).</text>
</comment>
<dbReference type="GO" id="GO:0005737">
    <property type="term" value="C:cytoplasm"/>
    <property type="evidence" value="ECO:0007669"/>
    <property type="project" value="InterPro"/>
</dbReference>
<dbReference type="GO" id="GO:0000287">
    <property type="term" value="F:magnesium ion binding"/>
    <property type="evidence" value="ECO:0007669"/>
    <property type="project" value="UniProtKB-UniRule"/>
</dbReference>
<feature type="binding site" evidence="9">
    <location>
        <position position="51"/>
    </location>
    <ligand>
        <name>Mg(2+)</name>
        <dbReference type="ChEBI" id="CHEBI:18420"/>
    </ligand>
</feature>
<dbReference type="NCBIfam" id="TIGR01769">
    <property type="entry name" value="GGGP"/>
    <property type="match status" value="1"/>
</dbReference>
<evidence type="ECO:0000256" key="4">
    <source>
        <dbReference type="ARBA" id="ARBA00022842"/>
    </source>
</evidence>
<comment type="cofactor">
    <cofactor evidence="9">
        <name>Mg(2+)</name>
        <dbReference type="ChEBI" id="CHEBI:18420"/>
    </cofactor>
</comment>
<feature type="binding site" evidence="9">
    <location>
        <begin position="222"/>
        <end position="223"/>
    </location>
    <ligand>
        <name>sn-glycerol 1-phosphate</name>
        <dbReference type="ChEBI" id="CHEBI:57685"/>
    </ligand>
</feature>
<keyword evidence="6 9" id="KW-0594">Phospholipid biosynthesis</keyword>
<accession>A0A1I7BWC2</accession>
<comment type="catalytic activity">
    <reaction evidence="8 9">
        <text>sn-glycerol 1-phosphate + (2E,6E,10E)-geranylgeranyl diphosphate = sn-3-O-(geranylgeranyl)glycerol 1-phosphate + diphosphate</text>
        <dbReference type="Rhea" id="RHEA:23404"/>
        <dbReference type="ChEBI" id="CHEBI:33019"/>
        <dbReference type="ChEBI" id="CHEBI:57677"/>
        <dbReference type="ChEBI" id="CHEBI:57685"/>
        <dbReference type="ChEBI" id="CHEBI:58756"/>
        <dbReference type="EC" id="2.5.1.41"/>
    </reaction>
</comment>
<evidence type="ECO:0000256" key="7">
    <source>
        <dbReference type="ARBA" id="ARBA00023264"/>
    </source>
</evidence>
<dbReference type="HAMAP" id="MF_00112">
    <property type="entry name" value="GGGP_HepGP_synthase"/>
    <property type="match status" value="1"/>
</dbReference>
<dbReference type="OrthoDB" id="9807235at2"/>
<evidence type="ECO:0000256" key="2">
    <source>
        <dbReference type="ARBA" id="ARBA00022679"/>
    </source>
</evidence>
<dbReference type="STRING" id="477690.SAMN05216474_3137"/>
<keyword evidence="5 9" id="KW-0443">Lipid metabolism</keyword>
<proteinExistence type="inferred from homology"/>
<dbReference type="EC" id="2.5.1.41" evidence="9"/>
<feature type="binding site" evidence="9">
    <location>
        <begin position="171"/>
        <end position="177"/>
    </location>
    <ligand>
        <name>sn-glycerol 1-phosphate</name>
        <dbReference type="ChEBI" id="CHEBI:57685"/>
    </ligand>
</feature>
<evidence type="ECO:0000256" key="6">
    <source>
        <dbReference type="ARBA" id="ARBA00023209"/>
    </source>
</evidence>
<keyword evidence="4 9" id="KW-0460">Magnesium</keyword>
<dbReference type="Proteomes" id="UP000236454">
    <property type="component" value="Unassembled WGS sequence"/>
</dbReference>
<dbReference type="GO" id="GO:0000107">
    <property type="term" value="F:imidazoleglycerol-phosphate synthase activity"/>
    <property type="evidence" value="ECO:0007669"/>
    <property type="project" value="TreeGrafter"/>
</dbReference>
<dbReference type="InterPro" id="IPR008205">
    <property type="entry name" value="GGGP_HepGP_synthase"/>
</dbReference>
<dbReference type="InterPro" id="IPR050064">
    <property type="entry name" value="IGPS_HisA/HisF"/>
</dbReference>
<evidence type="ECO:0000256" key="1">
    <source>
        <dbReference type="ARBA" id="ARBA00022516"/>
    </source>
</evidence>
<dbReference type="Pfam" id="PF01884">
    <property type="entry name" value="PcrB"/>
    <property type="match status" value="1"/>
</dbReference>
<evidence type="ECO:0000313" key="10">
    <source>
        <dbReference type="EMBL" id="SFT91475.1"/>
    </source>
</evidence>
<feature type="binding site" evidence="9">
    <location>
        <position position="21"/>
    </location>
    <ligand>
        <name>Mg(2+)</name>
        <dbReference type="ChEBI" id="CHEBI:18420"/>
    </ligand>
</feature>
<reference evidence="10 11" key="1">
    <citation type="submission" date="2016-10" db="EMBL/GenBank/DDBJ databases">
        <authorList>
            <person name="de Groot N.N."/>
        </authorList>
    </citation>
    <scope>NUCLEOTIDE SEQUENCE [LARGE SCALE GENOMIC DNA]</scope>
    <source>
        <strain evidence="10 11">CGMCC 1.7005</strain>
    </source>
</reference>
<dbReference type="EMBL" id="FPAS01000008">
    <property type="protein sequence ID" value="SFT91475.1"/>
    <property type="molecule type" value="Genomic_DNA"/>
</dbReference>
<comment type="caution">
    <text evidence="9">Lacks conserved residue(s) required for the propagation of feature annotation.</text>
</comment>
<dbReference type="GO" id="GO:0046474">
    <property type="term" value="P:glycerophospholipid biosynthetic process"/>
    <property type="evidence" value="ECO:0007669"/>
    <property type="project" value="UniProtKB-UniRule"/>
</dbReference>
<evidence type="ECO:0000256" key="9">
    <source>
        <dbReference type="HAMAP-Rule" id="MF_00112"/>
    </source>
</evidence>
<evidence type="ECO:0000256" key="3">
    <source>
        <dbReference type="ARBA" id="ARBA00022723"/>
    </source>
</evidence>
<dbReference type="AlphaFoldDB" id="A0A1I7BWC2"/>
<evidence type="ECO:0000256" key="5">
    <source>
        <dbReference type="ARBA" id="ARBA00023098"/>
    </source>
</evidence>
<sequence>MTTKLLDQFKAKTGQIAVLIDPEKSQDVEYLRDLIKKAEFAGIDYFFVGGSTANKTQLDFVIRSLKALTLIPLVLFPGNYHQVSEDADALLYLSLLSGRNPEYLIGQHIQNASDIKAMNLEVIPTAYLLIDGGKQSAVAYVSQTTPLPQDQISLITNTAIAGELQGKQLIYLDAGSGATESVDPKIVKALQEKTTLPIVVGGGLRSIEQLENLKTVNILVVGNKLEEDLDFLLDIRNLKTRK</sequence>
<comment type="similarity">
    <text evidence="9">Belongs to the GGGP/HepGP synthase family. Group II subfamily.</text>
</comment>
<name>A0A1I7BWC2_9FLAO</name>
<dbReference type="GO" id="GO:0047294">
    <property type="term" value="F:phosphoglycerol geranylgeranyltransferase activity"/>
    <property type="evidence" value="ECO:0007669"/>
    <property type="project" value="UniProtKB-UniRule"/>
</dbReference>
<dbReference type="InterPro" id="IPR038597">
    <property type="entry name" value="GGGP/HepGP_synthase_sf"/>
</dbReference>
<organism evidence="10 11">
    <name type="scientific">Lishizhenia tianjinensis</name>
    <dbReference type="NCBI Taxonomy" id="477690"/>
    <lineage>
        <taxon>Bacteria</taxon>
        <taxon>Pseudomonadati</taxon>
        <taxon>Bacteroidota</taxon>
        <taxon>Flavobacteriia</taxon>
        <taxon>Flavobacteriales</taxon>
        <taxon>Crocinitomicaceae</taxon>
        <taxon>Lishizhenia</taxon>
    </lineage>
</organism>
<protein>
    <recommendedName>
        <fullName evidence="9">Geranylgeranylglyceryl phosphate synthase</fullName>
        <shortName evidence="9">GGGP synthase</shortName>
        <shortName evidence="9">GGGPS</shortName>
        <ecNumber evidence="9">2.5.1.41</ecNumber>
    </recommendedName>
    <alternativeName>
        <fullName evidence="9">(S)-3-O-geranylgeranylglyceryl phosphate synthase</fullName>
    </alternativeName>
    <alternativeName>
        <fullName evidence="9">Phosphoglycerol geranylgeranyltransferase</fullName>
    </alternativeName>
</protein>
<dbReference type="NCBIfam" id="TIGR01768">
    <property type="entry name" value="GGGP-family"/>
    <property type="match status" value="1"/>
</dbReference>
<dbReference type="SUPFAM" id="SSF51395">
    <property type="entry name" value="FMN-linked oxidoreductases"/>
    <property type="match status" value="1"/>
</dbReference>
<dbReference type="InterPro" id="IPR010946">
    <property type="entry name" value="GGGP_synth"/>
</dbReference>
<feature type="binding site" evidence="9">
    <location>
        <begin position="202"/>
        <end position="203"/>
    </location>
    <ligand>
        <name>sn-glycerol 1-phosphate</name>
        <dbReference type="ChEBI" id="CHEBI:57685"/>
    </ligand>
</feature>
<keyword evidence="3 9" id="KW-0479">Metal-binding</keyword>
<keyword evidence="7 9" id="KW-1208">Phospholipid metabolism</keyword>
<dbReference type="RefSeq" id="WP_090253364.1">
    <property type="nucleotide sequence ID" value="NZ_FPAS01000008.1"/>
</dbReference>
<keyword evidence="2 9" id="KW-0808">Transferase</keyword>
<evidence type="ECO:0000313" key="11">
    <source>
        <dbReference type="Proteomes" id="UP000236454"/>
    </source>
</evidence>
<dbReference type="PANTHER" id="PTHR21235">
    <property type="entry name" value="IMIDAZOLE GLYCEROL PHOSPHATE SYNTHASE SUBUNIT HISF/H IGP SYNTHASE SUBUNIT HISF/H"/>
    <property type="match status" value="1"/>
</dbReference>
<keyword evidence="11" id="KW-1185">Reference proteome</keyword>
<dbReference type="Gene3D" id="3.20.20.390">
    <property type="entry name" value="FMN-linked oxidoreductases"/>
    <property type="match status" value="1"/>
</dbReference>
<keyword evidence="1 9" id="KW-0444">Lipid biosynthesis</keyword>
<evidence type="ECO:0000256" key="8">
    <source>
        <dbReference type="ARBA" id="ARBA00047288"/>
    </source>
</evidence>
<gene>
    <name evidence="10" type="ORF">SAMN05216474_3137</name>
</gene>
<dbReference type="PANTHER" id="PTHR21235:SF22">
    <property type="entry name" value="GERANYLGERANYLGLYCERYL PHOSPHATE SYNTHASE"/>
    <property type="match status" value="1"/>
</dbReference>